<dbReference type="InterPro" id="IPR050273">
    <property type="entry name" value="GppA/Ppx_hydrolase"/>
</dbReference>
<evidence type="ECO:0000259" key="1">
    <source>
        <dbReference type="Pfam" id="PF02541"/>
    </source>
</evidence>
<dbReference type="Proteomes" id="UP000178666">
    <property type="component" value="Chromosome"/>
</dbReference>
<dbReference type="CDD" id="cd24119">
    <property type="entry name" value="ASKHA_NBD_MtPPX2-like"/>
    <property type="match status" value="1"/>
</dbReference>
<sequence>MTAQARVAAIDCGTNSIRLLIASRGADGSLIDHDRRLELVRLGEGVDATGRFSPAALERTFAACDQYAAVIRELGAGRIRFVATSAARDVSNRDEFTAGVRARLGIDPEVIPGAEEAALSFAGAMAGVEVSDEPAMVIDCGGGSTELVLGRSGADGPVIEAADSLNVGSVRLRERFLHDDPPTAGQIRAARELVRQMLDGSAVDVSRAATVIGVAGTLTSLSAIHQGLKVYDREKVHASRLTTDEIHRVAEVLLASTVDQAEAMGPLQRRRAEVICAGGLIVEEIAARMGADEIIISESDILDGIAAGMLDD</sequence>
<dbReference type="InterPro" id="IPR043129">
    <property type="entry name" value="ATPase_NBD"/>
</dbReference>
<dbReference type="Pfam" id="PF02541">
    <property type="entry name" value="Ppx-GppA"/>
    <property type="match status" value="1"/>
</dbReference>
<evidence type="ECO:0000313" key="4">
    <source>
        <dbReference type="Proteomes" id="UP000075221"/>
    </source>
</evidence>
<dbReference type="PANTHER" id="PTHR30005:SF13">
    <property type="entry name" value="EXOPOLYPHOSPHATASE 2"/>
    <property type="match status" value="1"/>
</dbReference>
<dbReference type="PANTHER" id="PTHR30005">
    <property type="entry name" value="EXOPOLYPHOSPHATASE"/>
    <property type="match status" value="1"/>
</dbReference>
<evidence type="ECO:0000313" key="5">
    <source>
        <dbReference type="Proteomes" id="UP000178666"/>
    </source>
</evidence>
<gene>
    <name evidence="3" type="ORF">A8L58_16530</name>
    <name evidence="2" type="ORF">AXH35_15080</name>
</gene>
<proteinExistence type="predicted"/>
<dbReference type="SUPFAM" id="SSF53067">
    <property type="entry name" value="Actin-like ATPase domain"/>
    <property type="match status" value="2"/>
</dbReference>
<evidence type="ECO:0000313" key="2">
    <source>
        <dbReference type="EMBL" id="AMS06571.1"/>
    </source>
</evidence>
<organism evidence="2 4">
    <name type="scientific">Acidipropionibacterium acidipropionici</name>
    <dbReference type="NCBI Taxonomy" id="1748"/>
    <lineage>
        <taxon>Bacteria</taxon>
        <taxon>Bacillati</taxon>
        <taxon>Actinomycetota</taxon>
        <taxon>Actinomycetes</taxon>
        <taxon>Propionibacteriales</taxon>
        <taxon>Propionibacteriaceae</taxon>
        <taxon>Acidipropionibacterium</taxon>
    </lineage>
</organism>
<dbReference type="EMBL" id="CP014352">
    <property type="protein sequence ID" value="AMS06571.1"/>
    <property type="molecule type" value="Genomic_DNA"/>
</dbReference>
<dbReference type="RefSeq" id="WP_062820389.1">
    <property type="nucleotide sequence ID" value="NZ_CP014352.1"/>
</dbReference>
<dbReference type="Proteomes" id="UP000075221">
    <property type="component" value="Chromosome"/>
</dbReference>
<reference evidence="2 4" key="2">
    <citation type="submission" date="2016-02" db="EMBL/GenBank/DDBJ databases">
        <title>Complete Genome Sequence of Propionibacterium acidipropionici ATCC 55737.</title>
        <authorList>
            <person name="Luna Flores C.H."/>
            <person name="Nielsen L.K."/>
            <person name="Marcellin E."/>
        </authorList>
    </citation>
    <scope>NUCLEOTIDE SEQUENCE [LARGE SCALE GENOMIC DNA]</scope>
    <source>
        <strain evidence="2 4">ATCC 55737</strain>
    </source>
</reference>
<dbReference type="AlphaFoldDB" id="A0AAC8YH37"/>
<dbReference type="EMBL" id="CP015970">
    <property type="protein sequence ID" value="AOZ48013.1"/>
    <property type="molecule type" value="Genomic_DNA"/>
</dbReference>
<protein>
    <submittedName>
        <fullName evidence="2">Exopolyphosphatase</fullName>
    </submittedName>
</protein>
<dbReference type="Gene3D" id="3.30.420.150">
    <property type="entry name" value="Exopolyphosphatase. Domain 2"/>
    <property type="match status" value="1"/>
</dbReference>
<dbReference type="GO" id="GO:0016462">
    <property type="term" value="F:pyrophosphatase activity"/>
    <property type="evidence" value="ECO:0007669"/>
    <property type="project" value="TreeGrafter"/>
</dbReference>
<dbReference type="Gene3D" id="3.30.420.40">
    <property type="match status" value="1"/>
</dbReference>
<name>A0AAC8YH37_9ACTN</name>
<dbReference type="InterPro" id="IPR003695">
    <property type="entry name" value="Ppx_GppA_N"/>
</dbReference>
<reference evidence="3 5" key="1">
    <citation type="journal article" date="2016" name="Plant Dis.">
        <title>Improved production of propionic acid using genome shuffling.</title>
        <authorList>
            <person name="Luna-Flores C.H."/>
            <person name="Palfreyman R.W."/>
            <person name="Kromer J.O."/>
            <person name="Nielsen L.K."/>
            <person name="Marcellin E."/>
        </authorList>
    </citation>
    <scope>NUCLEOTIDE SEQUENCE [LARGE SCALE GENOMIC DNA]</scope>
    <source>
        <strain evidence="3 5">F3E8</strain>
    </source>
</reference>
<evidence type="ECO:0000313" key="3">
    <source>
        <dbReference type="EMBL" id="AOZ48013.1"/>
    </source>
</evidence>
<accession>A0AAC8YH37</accession>
<feature type="domain" description="Ppx/GppA phosphatase N-terminal" evidence="1">
    <location>
        <begin position="35"/>
        <end position="310"/>
    </location>
</feature>
<keyword evidence="5" id="KW-1185">Reference proteome</keyword>